<dbReference type="GeneID" id="72195493"/>
<dbReference type="SUPFAM" id="SSF53850">
    <property type="entry name" value="Periplasmic binding protein-like II"/>
    <property type="match status" value="1"/>
</dbReference>
<evidence type="ECO:0000313" key="7">
    <source>
        <dbReference type="Proteomes" id="UP000501367"/>
    </source>
</evidence>
<reference evidence="6 7" key="1">
    <citation type="submission" date="2020-04" db="EMBL/GenBank/DDBJ databases">
        <authorList>
            <person name="Yao Y."/>
            <person name="He Z."/>
        </authorList>
    </citation>
    <scope>NUCLEOTIDE SEQUENCE [LARGE SCALE GENOMIC DNA]</scope>
    <source>
        <strain evidence="6 7">CY-1</strain>
    </source>
</reference>
<dbReference type="Proteomes" id="UP000501367">
    <property type="component" value="Chromosome"/>
</dbReference>
<evidence type="ECO:0000256" key="4">
    <source>
        <dbReference type="ARBA" id="ARBA00023163"/>
    </source>
</evidence>
<dbReference type="GO" id="GO:0003677">
    <property type="term" value="F:DNA binding"/>
    <property type="evidence" value="ECO:0007669"/>
    <property type="project" value="UniProtKB-KW"/>
</dbReference>
<dbReference type="Gene3D" id="3.40.190.10">
    <property type="entry name" value="Periplasmic binding protein-like II"/>
    <property type="match status" value="2"/>
</dbReference>
<evidence type="ECO:0000313" key="6">
    <source>
        <dbReference type="EMBL" id="QJC80114.1"/>
    </source>
</evidence>
<sequence>MPPELKITQLRYFVLVAQLKSFHGAARQAYRTQPALSLAVRELEQKLGQPLFEKGGKTELTPFGAHCLPLFQDLLAHHDRIAREVSLLARHEIGQVSIATVPSVASRLLPHLLARFVSEHPKMQISIQDGTADSVQQLLVQGQVDFAISSVWVADDNIEFVPILSDRVGVVCRHDHPLVANGAALHWSSLQAYPLVRNGTSRLLAGTEAESLLDNSLLFVSNMISLIAMLEEGIGITTLPSLAFPKGNEQLVFLPLAEPRVERQIGILCRKGHSLSPAAAELRGFLRAQMQMPGQVSDGSVVPSAAV</sequence>
<dbReference type="GO" id="GO:0005829">
    <property type="term" value="C:cytosol"/>
    <property type="evidence" value="ECO:0007669"/>
    <property type="project" value="TreeGrafter"/>
</dbReference>
<dbReference type="PRINTS" id="PR00039">
    <property type="entry name" value="HTHLYSR"/>
</dbReference>
<evidence type="ECO:0000259" key="5">
    <source>
        <dbReference type="PROSITE" id="PS50931"/>
    </source>
</evidence>
<dbReference type="InterPro" id="IPR036390">
    <property type="entry name" value="WH_DNA-bd_sf"/>
</dbReference>
<dbReference type="AlphaFoldDB" id="A0AAE7DF32"/>
<dbReference type="InterPro" id="IPR036388">
    <property type="entry name" value="WH-like_DNA-bd_sf"/>
</dbReference>
<proteinExistence type="inferred from homology"/>
<dbReference type="InterPro" id="IPR000847">
    <property type="entry name" value="LysR_HTH_N"/>
</dbReference>
<dbReference type="PROSITE" id="PS50931">
    <property type="entry name" value="HTH_LYSR"/>
    <property type="match status" value="1"/>
</dbReference>
<feature type="domain" description="HTH lysR-type" evidence="5">
    <location>
        <begin position="5"/>
        <end position="61"/>
    </location>
</feature>
<accession>A0AAE7DF32</accession>
<comment type="similarity">
    <text evidence="1">Belongs to the LysR transcriptional regulatory family.</text>
</comment>
<dbReference type="InterPro" id="IPR050950">
    <property type="entry name" value="HTH-type_LysR_regulators"/>
</dbReference>
<dbReference type="Pfam" id="PF00126">
    <property type="entry name" value="HTH_1"/>
    <property type="match status" value="1"/>
</dbReference>
<dbReference type="PANTHER" id="PTHR30419:SF8">
    <property type="entry name" value="NITROGEN ASSIMILATION TRANSCRIPTIONAL ACTIVATOR-RELATED"/>
    <property type="match status" value="1"/>
</dbReference>
<dbReference type="Gene3D" id="1.10.10.10">
    <property type="entry name" value="Winged helix-like DNA-binding domain superfamily/Winged helix DNA-binding domain"/>
    <property type="match status" value="1"/>
</dbReference>
<dbReference type="RefSeq" id="WP_168758323.1">
    <property type="nucleotide sequence ID" value="NZ_CP051487.1"/>
</dbReference>
<dbReference type="KEGG" id="pum:HGP31_17990"/>
<dbReference type="GO" id="GO:0003700">
    <property type="term" value="F:DNA-binding transcription factor activity"/>
    <property type="evidence" value="ECO:0007669"/>
    <property type="project" value="InterPro"/>
</dbReference>
<gene>
    <name evidence="6" type="ORF">HGP31_17990</name>
</gene>
<dbReference type="InterPro" id="IPR005119">
    <property type="entry name" value="LysR_subst-bd"/>
</dbReference>
<evidence type="ECO:0000256" key="2">
    <source>
        <dbReference type="ARBA" id="ARBA00023015"/>
    </source>
</evidence>
<evidence type="ECO:0000256" key="1">
    <source>
        <dbReference type="ARBA" id="ARBA00009437"/>
    </source>
</evidence>
<organism evidence="6 7">
    <name type="scientific">Pseudomonas umsongensis</name>
    <dbReference type="NCBI Taxonomy" id="198618"/>
    <lineage>
        <taxon>Bacteria</taxon>
        <taxon>Pseudomonadati</taxon>
        <taxon>Pseudomonadota</taxon>
        <taxon>Gammaproteobacteria</taxon>
        <taxon>Pseudomonadales</taxon>
        <taxon>Pseudomonadaceae</taxon>
        <taxon>Pseudomonas</taxon>
    </lineage>
</organism>
<dbReference type="EMBL" id="CP051487">
    <property type="protein sequence ID" value="QJC80114.1"/>
    <property type="molecule type" value="Genomic_DNA"/>
</dbReference>
<dbReference type="CDD" id="cd08440">
    <property type="entry name" value="PBP2_LTTR_like_4"/>
    <property type="match status" value="1"/>
</dbReference>
<evidence type="ECO:0000256" key="3">
    <source>
        <dbReference type="ARBA" id="ARBA00023125"/>
    </source>
</evidence>
<keyword evidence="4" id="KW-0804">Transcription</keyword>
<keyword evidence="3" id="KW-0238">DNA-binding</keyword>
<dbReference type="PANTHER" id="PTHR30419">
    <property type="entry name" value="HTH-TYPE TRANSCRIPTIONAL REGULATOR YBHD"/>
    <property type="match status" value="1"/>
</dbReference>
<dbReference type="SUPFAM" id="SSF46785">
    <property type="entry name" value="Winged helix' DNA-binding domain"/>
    <property type="match status" value="1"/>
</dbReference>
<protein>
    <submittedName>
        <fullName evidence="6">LysR family transcriptional regulator</fullName>
    </submittedName>
</protein>
<keyword evidence="2" id="KW-0805">Transcription regulation</keyword>
<dbReference type="Pfam" id="PF03466">
    <property type="entry name" value="LysR_substrate"/>
    <property type="match status" value="1"/>
</dbReference>
<name>A0AAE7DF32_9PSED</name>